<accession>A0A6P6UKQ3</accession>
<dbReference type="InterPro" id="IPR013083">
    <property type="entry name" value="Znf_RING/FYVE/PHD"/>
</dbReference>
<evidence type="ECO:0000256" key="2">
    <source>
        <dbReference type="ARBA" id="ARBA00012483"/>
    </source>
</evidence>
<evidence type="ECO:0000256" key="5">
    <source>
        <dbReference type="ARBA" id="ARBA00022771"/>
    </source>
</evidence>
<dbReference type="EC" id="2.3.2.27" evidence="2"/>
<feature type="domain" description="RING-type" evidence="10">
    <location>
        <begin position="226"/>
        <end position="267"/>
    </location>
</feature>
<dbReference type="GeneID" id="113711988"/>
<evidence type="ECO:0000256" key="1">
    <source>
        <dbReference type="ARBA" id="ARBA00000900"/>
    </source>
</evidence>
<evidence type="ECO:0000313" key="12">
    <source>
        <dbReference type="RefSeq" id="XP_027091058.2"/>
    </source>
</evidence>
<keyword evidence="6" id="KW-0833">Ubl conjugation pathway</keyword>
<dbReference type="Gene3D" id="3.30.40.10">
    <property type="entry name" value="Zinc/RING finger domain, C3HC4 (zinc finger)"/>
    <property type="match status" value="1"/>
</dbReference>
<keyword evidence="4" id="KW-0479">Metal-binding</keyword>
<dbReference type="PANTHER" id="PTHR15710:SF18">
    <property type="entry name" value="RING-TYPE E3 UBIQUITIN TRANSFERASE"/>
    <property type="match status" value="1"/>
</dbReference>
<dbReference type="GO" id="GO:0016567">
    <property type="term" value="P:protein ubiquitination"/>
    <property type="evidence" value="ECO:0007669"/>
    <property type="project" value="TreeGrafter"/>
</dbReference>
<dbReference type="Pfam" id="PF14369">
    <property type="entry name" value="Zn_ribbon_19"/>
    <property type="match status" value="1"/>
</dbReference>
<organism evidence="11 12">
    <name type="scientific">Coffea arabica</name>
    <name type="common">Arabian coffee</name>
    <dbReference type="NCBI Taxonomy" id="13443"/>
    <lineage>
        <taxon>Eukaryota</taxon>
        <taxon>Viridiplantae</taxon>
        <taxon>Streptophyta</taxon>
        <taxon>Embryophyta</taxon>
        <taxon>Tracheophyta</taxon>
        <taxon>Spermatophyta</taxon>
        <taxon>Magnoliopsida</taxon>
        <taxon>eudicotyledons</taxon>
        <taxon>Gunneridae</taxon>
        <taxon>Pentapetalae</taxon>
        <taxon>asterids</taxon>
        <taxon>lamiids</taxon>
        <taxon>Gentianales</taxon>
        <taxon>Rubiaceae</taxon>
        <taxon>Ixoroideae</taxon>
        <taxon>Gardenieae complex</taxon>
        <taxon>Bertiereae - Coffeeae clade</taxon>
        <taxon>Coffeeae</taxon>
        <taxon>Coffea</taxon>
    </lineage>
</organism>
<reference evidence="11" key="1">
    <citation type="journal article" date="2025" name="Foods">
        <title>Unveiling the Microbial Signatures of Arabica Coffee Cherries: Insights into Ripeness Specific Diversity, Functional Traits, and Implications for Quality and Safety.</title>
        <authorList>
            <consortium name="RefSeq"/>
            <person name="Tenea G.N."/>
            <person name="Cifuentes V."/>
            <person name="Reyes P."/>
            <person name="Cevallos-Vallejos M."/>
        </authorList>
    </citation>
    <scope>NUCLEOTIDE SEQUENCE [LARGE SCALE GENOMIC DNA]</scope>
</reference>
<feature type="compositionally biased region" description="Low complexity" evidence="9">
    <location>
        <begin position="330"/>
        <end position="339"/>
    </location>
</feature>
<evidence type="ECO:0000256" key="6">
    <source>
        <dbReference type="ARBA" id="ARBA00022786"/>
    </source>
</evidence>
<protein>
    <recommendedName>
        <fullName evidence="2">RING-type E3 ubiquitin transferase</fullName>
        <ecNumber evidence="2">2.3.2.27</ecNumber>
    </recommendedName>
</protein>
<keyword evidence="11" id="KW-1185">Reference proteome</keyword>
<feature type="region of interest" description="Disordered" evidence="9">
    <location>
        <begin position="325"/>
        <end position="348"/>
    </location>
</feature>
<dbReference type="PROSITE" id="PS50089">
    <property type="entry name" value="ZF_RING_2"/>
    <property type="match status" value="1"/>
</dbReference>
<feature type="region of interest" description="Disordered" evidence="9">
    <location>
        <begin position="274"/>
        <end position="300"/>
    </location>
</feature>
<dbReference type="OrthoDB" id="8062037at2759"/>
<dbReference type="GO" id="GO:0061630">
    <property type="term" value="F:ubiquitin protein ligase activity"/>
    <property type="evidence" value="ECO:0007669"/>
    <property type="project" value="UniProtKB-EC"/>
</dbReference>
<dbReference type="Proteomes" id="UP001652660">
    <property type="component" value="Chromosome 10e"/>
</dbReference>
<dbReference type="GO" id="GO:0005737">
    <property type="term" value="C:cytoplasm"/>
    <property type="evidence" value="ECO:0007669"/>
    <property type="project" value="TreeGrafter"/>
</dbReference>
<evidence type="ECO:0000259" key="10">
    <source>
        <dbReference type="PROSITE" id="PS50089"/>
    </source>
</evidence>
<dbReference type="SUPFAM" id="SSF57850">
    <property type="entry name" value="RING/U-box"/>
    <property type="match status" value="1"/>
</dbReference>
<keyword evidence="5 8" id="KW-0863">Zinc-finger</keyword>
<evidence type="ECO:0000256" key="7">
    <source>
        <dbReference type="ARBA" id="ARBA00022833"/>
    </source>
</evidence>
<evidence type="ECO:0000313" key="11">
    <source>
        <dbReference type="Proteomes" id="UP001652660"/>
    </source>
</evidence>
<evidence type="ECO:0000256" key="3">
    <source>
        <dbReference type="ARBA" id="ARBA00022679"/>
    </source>
</evidence>
<dbReference type="InterPro" id="IPR039525">
    <property type="entry name" value="RNF126-like_zinc-ribbon"/>
</dbReference>
<keyword evidence="7" id="KW-0862">Zinc</keyword>
<comment type="catalytic activity">
    <reaction evidence="1">
        <text>S-ubiquitinyl-[E2 ubiquitin-conjugating enzyme]-L-cysteine + [acceptor protein]-L-lysine = [E2 ubiquitin-conjugating enzyme]-L-cysteine + N(6)-ubiquitinyl-[acceptor protein]-L-lysine.</text>
        <dbReference type="EC" id="2.3.2.27"/>
    </reaction>
</comment>
<dbReference type="RefSeq" id="XP_027091058.2">
    <property type="nucleotide sequence ID" value="XM_027235257.2"/>
</dbReference>
<reference evidence="12" key="2">
    <citation type="submission" date="2025-08" db="UniProtKB">
        <authorList>
            <consortium name="RefSeq"/>
        </authorList>
    </citation>
    <scope>IDENTIFICATION</scope>
    <source>
        <tissue evidence="12">Leaves</tissue>
    </source>
</reference>
<proteinExistence type="predicted"/>
<name>A0A6P6UKQ3_COFAR</name>
<dbReference type="CDD" id="cd16667">
    <property type="entry name" value="RING-H2_RNF126-like"/>
    <property type="match status" value="1"/>
</dbReference>
<evidence type="ECO:0000256" key="4">
    <source>
        <dbReference type="ARBA" id="ARBA00022723"/>
    </source>
</evidence>
<evidence type="ECO:0000256" key="8">
    <source>
        <dbReference type="PROSITE-ProRule" id="PRU00175"/>
    </source>
</evidence>
<dbReference type="GO" id="GO:0008270">
    <property type="term" value="F:zinc ion binding"/>
    <property type="evidence" value="ECO:0007669"/>
    <property type="project" value="UniProtKB-KW"/>
</dbReference>
<keyword evidence="3" id="KW-0808">Transferase</keyword>
<dbReference type="AlphaFoldDB" id="A0A6P6UKQ3"/>
<gene>
    <name evidence="12" type="primary">LOC113711988</name>
</gene>
<sequence length="348" mass="39794">MSLSPPGGRDNGRRNDQLYWCYQCHQRVRVASDNPSDIVCPQCFGQVLVEIDMARPVHDFTAFDPSPEARWAELLSIMFHPLLRTRNVRFRERENRFPDGELVNIPRQRDRGSRGWFWQRRRGGVLRDNENDDWGPESGILARPRTLFILRPVGPSPTRQDHGEEAGLFPTGIDPRNYFLGPGLEQLIEQLTQNDRPGPPPLPDSVIDSIPTVKLTSSHLINESECPVCKEKFDIGDEARELPCNHIYHSDCIVPWLRLHNSCPVCRHGLPVPSDQSRLAENDQESEAYDSPNGRGSSRSQRCLRLRQQLASIWPFRSIHRNIHRQNDESSSSQGGAAQSRRHSCYIL</sequence>
<dbReference type="InterPro" id="IPR001841">
    <property type="entry name" value="Znf_RING"/>
</dbReference>
<evidence type="ECO:0000256" key="9">
    <source>
        <dbReference type="SAM" id="MobiDB-lite"/>
    </source>
</evidence>
<dbReference type="Pfam" id="PF13639">
    <property type="entry name" value="zf-RING_2"/>
    <property type="match status" value="1"/>
</dbReference>
<dbReference type="PANTHER" id="PTHR15710">
    <property type="entry name" value="E3 UBIQUITIN-PROTEIN LIGASE PRAJA"/>
    <property type="match status" value="1"/>
</dbReference>
<dbReference type="SMART" id="SM00184">
    <property type="entry name" value="RING"/>
    <property type="match status" value="1"/>
</dbReference>